<dbReference type="InterPro" id="IPR010285">
    <property type="entry name" value="DNA_helicase_pif1-like_DEAD"/>
</dbReference>
<dbReference type="SUPFAM" id="SSF52540">
    <property type="entry name" value="P-loop containing nucleoside triphosphate hydrolases"/>
    <property type="match status" value="2"/>
</dbReference>
<feature type="region of interest" description="Disordered" evidence="2">
    <location>
        <begin position="98"/>
        <end position="132"/>
    </location>
</feature>
<feature type="compositionally biased region" description="Basic and acidic residues" evidence="2">
    <location>
        <begin position="110"/>
        <end position="120"/>
    </location>
</feature>
<dbReference type="EC" id="5.6.2.3" evidence="1"/>
<evidence type="ECO:0000259" key="4">
    <source>
        <dbReference type="Pfam" id="PF14214"/>
    </source>
</evidence>
<keyword evidence="7" id="KW-1185">Reference proteome</keyword>
<feature type="compositionally biased region" description="Acidic residues" evidence="2">
    <location>
        <begin position="584"/>
        <end position="605"/>
    </location>
</feature>
<dbReference type="GO" id="GO:0006310">
    <property type="term" value="P:DNA recombination"/>
    <property type="evidence" value="ECO:0007669"/>
    <property type="project" value="UniProtKB-KW"/>
</dbReference>
<dbReference type="EMBL" id="WJBH02000006">
    <property type="protein sequence ID" value="KAI9557215.1"/>
    <property type="molecule type" value="Genomic_DNA"/>
</dbReference>
<dbReference type="InterPro" id="IPR025476">
    <property type="entry name" value="Helitron_helicase-like"/>
</dbReference>
<feature type="region of interest" description="Disordered" evidence="2">
    <location>
        <begin position="584"/>
        <end position="615"/>
    </location>
</feature>
<dbReference type="GO" id="GO:0000723">
    <property type="term" value="P:telomere maintenance"/>
    <property type="evidence" value="ECO:0007669"/>
    <property type="project" value="InterPro"/>
</dbReference>
<dbReference type="GO" id="GO:0005524">
    <property type="term" value="F:ATP binding"/>
    <property type="evidence" value="ECO:0007669"/>
    <property type="project" value="UniProtKB-KW"/>
</dbReference>
<organism evidence="6 7">
    <name type="scientific">Daphnia sinensis</name>
    <dbReference type="NCBI Taxonomy" id="1820382"/>
    <lineage>
        <taxon>Eukaryota</taxon>
        <taxon>Metazoa</taxon>
        <taxon>Ecdysozoa</taxon>
        <taxon>Arthropoda</taxon>
        <taxon>Crustacea</taxon>
        <taxon>Branchiopoda</taxon>
        <taxon>Diplostraca</taxon>
        <taxon>Cladocera</taxon>
        <taxon>Anomopoda</taxon>
        <taxon>Daphniidae</taxon>
        <taxon>Daphnia</taxon>
        <taxon>Daphnia similis group</taxon>
    </lineage>
</organism>
<evidence type="ECO:0000313" key="6">
    <source>
        <dbReference type="EMBL" id="KAI9557215.1"/>
    </source>
</evidence>
<reference evidence="6 7" key="1">
    <citation type="submission" date="2022-05" db="EMBL/GenBank/DDBJ databases">
        <title>A multi-omics perspective on studying reproductive biology in Daphnia sinensis.</title>
        <authorList>
            <person name="Jia J."/>
        </authorList>
    </citation>
    <scope>NUCLEOTIDE SEQUENCE [LARGE SCALE GENOMIC DNA]</scope>
    <source>
        <strain evidence="6 7">WSL</strain>
    </source>
</reference>
<dbReference type="PANTHER" id="PTHR10492">
    <property type="match status" value="1"/>
</dbReference>
<dbReference type="PANTHER" id="PTHR10492:SF57">
    <property type="entry name" value="ATP-DEPENDENT DNA HELICASE"/>
    <property type="match status" value="1"/>
</dbReference>
<comment type="catalytic activity">
    <reaction evidence="1">
        <text>ATP + H2O = ADP + phosphate + H(+)</text>
        <dbReference type="Rhea" id="RHEA:13065"/>
        <dbReference type="ChEBI" id="CHEBI:15377"/>
        <dbReference type="ChEBI" id="CHEBI:15378"/>
        <dbReference type="ChEBI" id="CHEBI:30616"/>
        <dbReference type="ChEBI" id="CHEBI:43474"/>
        <dbReference type="ChEBI" id="CHEBI:456216"/>
        <dbReference type="EC" id="5.6.2.3"/>
    </reaction>
</comment>
<comment type="caution">
    <text evidence="6">The sequence shown here is derived from an EMBL/GenBank/DDBJ whole genome shotgun (WGS) entry which is preliminary data.</text>
</comment>
<dbReference type="Proteomes" id="UP000820818">
    <property type="component" value="Linkage Group LG6"/>
</dbReference>
<dbReference type="InterPro" id="IPR027417">
    <property type="entry name" value="P-loop_NTPase"/>
</dbReference>
<dbReference type="InterPro" id="IPR049163">
    <property type="entry name" value="Pif1-like_2B_dom"/>
</dbReference>
<dbReference type="Pfam" id="PF05970">
    <property type="entry name" value="PIF1"/>
    <property type="match status" value="1"/>
</dbReference>
<keyword evidence="1" id="KW-0233">DNA recombination</keyword>
<keyword evidence="1" id="KW-0227">DNA damage</keyword>
<dbReference type="GO" id="GO:0016787">
    <property type="term" value="F:hydrolase activity"/>
    <property type="evidence" value="ECO:0007669"/>
    <property type="project" value="UniProtKB-KW"/>
</dbReference>
<keyword evidence="1" id="KW-0347">Helicase</keyword>
<dbReference type="Gene3D" id="3.40.50.300">
    <property type="entry name" value="P-loop containing nucleotide triphosphate hydrolases"/>
    <property type="match status" value="2"/>
</dbReference>
<evidence type="ECO:0000313" key="7">
    <source>
        <dbReference type="Proteomes" id="UP000820818"/>
    </source>
</evidence>
<keyword evidence="1" id="KW-0234">DNA repair</keyword>
<proteinExistence type="inferred from homology"/>
<sequence>MAPRRQLTDAEKPEKNRKQREKRAQETPEAREKRLQDSKARAQYVRDEKKQRLDQEVQPQNEVDRQVRLHVEAQRRKENRAQEPQEVRQARLQEQALRQQALREEENEEESRVRLRDKATRQQAVRNAETDDERRVRMIEDNLRHQVLRAQETVEDRMSRAMVDRLRHEIYLNEETNEEAQERREVNRELMATSREIENEEERDERREENRLRMERLREEREEDEELLRAMNALEHAEIIPMETEEERTFREELFAARNRTGVPRTHRAACKNLASEDRVPLHDCGVMTVTCSECNARHFKGERPTDKKFTQCCAKGKVILPPPKECPQPLAKLLQNDHPKAKAFMMKIRNYNSAHAFASLGAKISSPPGRGPYCFRIHGQVYHNTTPVGLNTNNPRYADLYFVDAAQASEFRANSTSNGGCCRNLMEELDAMLREKNPYAAIYKMIKYLKKIGMIISSDRRNVDQRRYNSPRTNEIAVIFKSANGEPPAKRDIRGHLFIPVRGRTFVQIDTQQPMCDPMTYPLLFPNGDDGWHVNMPYTTTTRREREEAAARAMDVDEEEEIDLPRLNEILRPENLPVEALAGDEESVEELEPEPEEQIDDNENDPQRLNRGEGRRKRITQCEFYSSLMSIRDYFNNIEANRVKYIREHQSELHVAQYDGLLDYLHNRAERENLTVGSYHVLPSSFIGSPRAMKQAYQDAMAICGKFGKPVFFLTFTCNPKWREITANIPSHLSAPDRPDVVARRQVLGFATARIHVIEFQKRGLPHCHMLIWIDERDAPVTAEDVDATICAEIPDRTTHPRLYKSVMIHMIHGPCGSINKNSPCMDGDKCSKSFPKQHSQETILNDNGYPTYRRRDTGVVHRLKRGHTYFDVDNTWVVPYNPWLSLKFDSHINLEYCASIVSVKYIFKYVYKGYDCLKMDQKVGTYQQVEGEEPTVEWDEITCHLDARYVSAPEACWRIFKFPLSDRSHAIYRLAVHLPREQPVFFQPGNEMQAVINAASRDTNLTAFFKLNRVDESARQYFYREIPHHYVFIKKTNSWKPRVKRAKIIGRLYTVGVRQVERHCLRLLLINVKGPTSFEDLRTVDQIVHPTFKAAAIALNLLEDDIAWARAMQEAAAFQMPLQLRQLFVDICLFCNPSDALHLFEINLNHLMEDYIRSGHEANVAKNLTLKWIQDKLRLHNQTMEDLSLPVPDFQLINQLVEAQMEENNENSQREKRLMGEMMLAQLNDGQRAAFDQVMAAVNDVNNLHPRQYFLDGPGGTGKTFLYNTLITVLQGQGRQAIAVASTGIASTLLLDGTTYHSQSKIEEASYNAQLIRNASLIISDEATMKTNHALDAINHLFQTVMKNRVDPYGGKVLLLGGDFRQCLPVVRHGNRVKVTEATIINNATWPLFRQLRLVQNMRTADGSQDFADWLIQLGNGSLAQIPRLNDPDLIEIPQDFLNIRTNLIEHVFGDPSDLLNEGVREQVCNRAILCPKNEDCLRINNKIIGEMPGALKVCKSIDTIDSEDPEEISNYPPEILNTFNVSGLPPHQLKLKIGAIVILLKNIDSRQGLCNGTRLIIKALSSNLIVAEIAGGKHKGHNVFLPRMSMSPTDSDLPFKLKRLQFPVLVAFAMTINKSQGQTFERVGIYLPESVFSHGQLYVAFSRATSREGVKIQCEETEKQGKLLRNLPQSTEQEKNKVFTKNVVYKEVLLE</sequence>
<protein>
    <recommendedName>
        <fullName evidence="1">ATP-dependent DNA helicase</fullName>
        <ecNumber evidence="1">5.6.2.3</ecNumber>
    </recommendedName>
</protein>
<feature type="domain" description="DNA helicase Pif1-like 2B" evidence="5">
    <location>
        <begin position="1521"/>
        <end position="1566"/>
    </location>
</feature>
<keyword evidence="1" id="KW-0547">Nucleotide-binding</keyword>
<dbReference type="Pfam" id="PF21530">
    <property type="entry name" value="Pif1_2B_dom"/>
    <property type="match status" value="1"/>
</dbReference>
<comment type="similarity">
    <text evidence="1">Belongs to the helicase family.</text>
</comment>
<name>A0AAD5L6S3_9CRUS</name>
<feature type="domain" description="Helitron helicase-like" evidence="4">
    <location>
        <begin position="632"/>
        <end position="773"/>
    </location>
</feature>
<keyword evidence="1" id="KW-0067">ATP-binding</keyword>
<comment type="cofactor">
    <cofactor evidence="1">
        <name>Mg(2+)</name>
        <dbReference type="ChEBI" id="CHEBI:18420"/>
    </cofactor>
</comment>
<evidence type="ECO:0000259" key="5">
    <source>
        <dbReference type="Pfam" id="PF21530"/>
    </source>
</evidence>
<keyword evidence="1" id="KW-0378">Hydrolase</keyword>
<feature type="region of interest" description="Disordered" evidence="2">
    <location>
        <begin position="1"/>
        <end position="66"/>
    </location>
</feature>
<feature type="region of interest" description="Disordered" evidence="2">
    <location>
        <begin position="177"/>
        <end position="209"/>
    </location>
</feature>
<dbReference type="CDD" id="cd18809">
    <property type="entry name" value="SF1_C_RecD"/>
    <property type="match status" value="1"/>
</dbReference>
<feature type="domain" description="DNA helicase Pif1-like DEAD-box helicase" evidence="3">
    <location>
        <begin position="1228"/>
        <end position="1426"/>
    </location>
</feature>
<feature type="compositionally biased region" description="Basic and acidic residues" evidence="2">
    <location>
        <begin position="1"/>
        <end position="55"/>
    </location>
</feature>
<dbReference type="GO" id="GO:0006281">
    <property type="term" value="P:DNA repair"/>
    <property type="evidence" value="ECO:0007669"/>
    <property type="project" value="UniProtKB-KW"/>
</dbReference>
<evidence type="ECO:0000259" key="3">
    <source>
        <dbReference type="Pfam" id="PF05970"/>
    </source>
</evidence>
<gene>
    <name evidence="6" type="ORF">GHT06_017033</name>
</gene>
<dbReference type="Pfam" id="PF14214">
    <property type="entry name" value="Helitron_like_N"/>
    <property type="match status" value="1"/>
</dbReference>
<dbReference type="FunFam" id="3.40.50.300:FF:002884">
    <property type="entry name" value="ATP-dependent DNA helicase"/>
    <property type="match status" value="1"/>
</dbReference>
<dbReference type="GO" id="GO:0043139">
    <property type="term" value="F:5'-3' DNA helicase activity"/>
    <property type="evidence" value="ECO:0007669"/>
    <property type="project" value="UniProtKB-EC"/>
</dbReference>
<evidence type="ECO:0000256" key="2">
    <source>
        <dbReference type="SAM" id="MobiDB-lite"/>
    </source>
</evidence>
<accession>A0AAD5L6S3</accession>
<evidence type="ECO:0000256" key="1">
    <source>
        <dbReference type="RuleBase" id="RU363044"/>
    </source>
</evidence>